<organism evidence="1 2">
    <name type="scientific">Aaosphaeria arxii CBS 175.79</name>
    <dbReference type="NCBI Taxonomy" id="1450172"/>
    <lineage>
        <taxon>Eukaryota</taxon>
        <taxon>Fungi</taxon>
        <taxon>Dikarya</taxon>
        <taxon>Ascomycota</taxon>
        <taxon>Pezizomycotina</taxon>
        <taxon>Dothideomycetes</taxon>
        <taxon>Pleosporomycetidae</taxon>
        <taxon>Pleosporales</taxon>
        <taxon>Pleosporales incertae sedis</taxon>
        <taxon>Aaosphaeria</taxon>
    </lineage>
</organism>
<name>A0A6A5Y5K4_9PLEO</name>
<dbReference type="Proteomes" id="UP000799778">
    <property type="component" value="Unassembled WGS sequence"/>
</dbReference>
<gene>
    <name evidence="1" type="ORF">BU24DRAFT_477158</name>
</gene>
<evidence type="ECO:0000313" key="1">
    <source>
        <dbReference type="EMBL" id="KAF2020060.1"/>
    </source>
</evidence>
<reference evidence="1" key="1">
    <citation type="journal article" date="2020" name="Stud. Mycol.">
        <title>101 Dothideomycetes genomes: a test case for predicting lifestyles and emergence of pathogens.</title>
        <authorList>
            <person name="Haridas S."/>
            <person name="Albert R."/>
            <person name="Binder M."/>
            <person name="Bloem J."/>
            <person name="Labutti K."/>
            <person name="Salamov A."/>
            <person name="Andreopoulos B."/>
            <person name="Baker S."/>
            <person name="Barry K."/>
            <person name="Bills G."/>
            <person name="Bluhm B."/>
            <person name="Cannon C."/>
            <person name="Castanera R."/>
            <person name="Culley D."/>
            <person name="Daum C."/>
            <person name="Ezra D."/>
            <person name="Gonzalez J."/>
            <person name="Henrissat B."/>
            <person name="Kuo A."/>
            <person name="Liang C."/>
            <person name="Lipzen A."/>
            <person name="Lutzoni F."/>
            <person name="Magnuson J."/>
            <person name="Mondo S."/>
            <person name="Nolan M."/>
            <person name="Ohm R."/>
            <person name="Pangilinan J."/>
            <person name="Park H.-J."/>
            <person name="Ramirez L."/>
            <person name="Alfaro M."/>
            <person name="Sun H."/>
            <person name="Tritt A."/>
            <person name="Yoshinaga Y."/>
            <person name="Zwiers L.-H."/>
            <person name="Turgeon B."/>
            <person name="Goodwin S."/>
            <person name="Spatafora J."/>
            <person name="Crous P."/>
            <person name="Grigoriev I."/>
        </authorList>
    </citation>
    <scope>NUCLEOTIDE SEQUENCE</scope>
    <source>
        <strain evidence="1">CBS 175.79</strain>
    </source>
</reference>
<evidence type="ECO:0000313" key="2">
    <source>
        <dbReference type="Proteomes" id="UP000799778"/>
    </source>
</evidence>
<dbReference type="AlphaFoldDB" id="A0A6A5Y5K4"/>
<proteinExistence type="predicted"/>
<accession>A0A6A5Y5K4</accession>
<dbReference type="EMBL" id="ML978067">
    <property type="protein sequence ID" value="KAF2020060.1"/>
    <property type="molecule type" value="Genomic_DNA"/>
</dbReference>
<protein>
    <submittedName>
        <fullName evidence="1">Uncharacterized protein</fullName>
    </submittedName>
</protein>
<sequence length="252" mass="29002">MAQFRGWRRLGSRVRWINDGIRADVERNSSAKRWTPDLARGASGSWRHTSEISGFTQASGTNRQSALLSPAQAVKRSWGAQHMSNMSEMHASVAQTVDLSKKDMPSKPLTSALQNNIVEKEIRLQRHDRPILYSDRFSRHMMARLQCLSVRRCTRLAYQSKEFAPSLLRTTPPNIWRWCARVATEMWVQNTRRIPSRASSAEGQHPHLPTSWWLTFLDERDWRNAIFSEFSGGNPFALRTFLRCDLASEFPS</sequence>
<dbReference type="RefSeq" id="XP_033388399.1">
    <property type="nucleotide sequence ID" value="XM_033532963.1"/>
</dbReference>
<keyword evidence="2" id="KW-1185">Reference proteome</keyword>
<dbReference type="GeneID" id="54290360"/>